<dbReference type="Gene3D" id="3.40.190.290">
    <property type="match status" value="1"/>
</dbReference>
<dbReference type="Proteomes" id="UP000443582">
    <property type="component" value="Unassembled WGS sequence"/>
</dbReference>
<comment type="similarity">
    <text evidence="1">Belongs to the LysR transcriptional regulatory family.</text>
</comment>
<dbReference type="SUPFAM" id="SSF53850">
    <property type="entry name" value="Periplasmic binding protein-like II"/>
    <property type="match status" value="1"/>
</dbReference>
<reference evidence="7" key="1">
    <citation type="journal article" date="2019" name="Int. J. Syst. Evol. Microbiol.">
        <title>Halobacteriovorax valvorus sp. nov., a novel prokaryotic predator isolated from coastal seawater of China.</title>
        <authorList>
            <person name="Chen M.-X."/>
        </authorList>
    </citation>
    <scope>NUCLEOTIDE SEQUENCE [LARGE SCALE GENOMIC DNA]</scope>
    <source>
        <strain evidence="7">BL9</strain>
    </source>
</reference>
<dbReference type="SUPFAM" id="SSF46785">
    <property type="entry name" value="Winged helix' DNA-binding domain"/>
    <property type="match status" value="1"/>
</dbReference>
<keyword evidence="7" id="KW-1185">Reference proteome</keyword>
<feature type="domain" description="HTH lysR-type" evidence="5">
    <location>
        <begin position="1"/>
        <end position="58"/>
    </location>
</feature>
<protein>
    <submittedName>
        <fullName evidence="6">LysR family transcriptional regulator</fullName>
    </submittedName>
</protein>
<comment type="caution">
    <text evidence="6">The sequence shown here is derived from an EMBL/GenBank/DDBJ whole genome shotgun (WGS) entry which is preliminary data.</text>
</comment>
<keyword evidence="4" id="KW-0804">Transcription</keyword>
<evidence type="ECO:0000259" key="5">
    <source>
        <dbReference type="PROSITE" id="PS50931"/>
    </source>
</evidence>
<evidence type="ECO:0000313" key="6">
    <source>
        <dbReference type="EMBL" id="RZF20893.1"/>
    </source>
</evidence>
<dbReference type="InterPro" id="IPR036390">
    <property type="entry name" value="WH_DNA-bd_sf"/>
</dbReference>
<dbReference type="PRINTS" id="PR00039">
    <property type="entry name" value="HTHLYSR"/>
</dbReference>
<evidence type="ECO:0000256" key="3">
    <source>
        <dbReference type="ARBA" id="ARBA00023125"/>
    </source>
</evidence>
<dbReference type="PANTHER" id="PTHR30126">
    <property type="entry name" value="HTH-TYPE TRANSCRIPTIONAL REGULATOR"/>
    <property type="match status" value="1"/>
</dbReference>
<dbReference type="Pfam" id="PF00126">
    <property type="entry name" value="HTH_1"/>
    <property type="match status" value="1"/>
</dbReference>
<dbReference type="InterPro" id="IPR000847">
    <property type="entry name" value="LysR_HTH_N"/>
</dbReference>
<dbReference type="InterPro" id="IPR036388">
    <property type="entry name" value="WH-like_DNA-bd_sf"/>
</dbReference>
<dbReference type="Gene3D" id="1.10.10.10">
    <property type="entry name" value="Winged helix-like DNA-binding domain superfamily/Winged helix DNA-binding domain"/>
    <property type="match status" value="1"/>
</dbReference>
<dbReference type="EMBL" id="QDKL01000003">
    <property type="protein sequence ID" value="RZF20893.1"/>
    <property type="molecule type" value="Genomic_DNA"/>
</dbReference>
<organism evidence="6 7">
    <name type="scientific">Halobacteriovorax vibrionivorans</name>
    <dbReference type="NCBI Taxonomy" id="2152716"/>
    <lineage>
        <taxon>Bacteria</taxon>
        <taxon>Pseudomonadati</taxon>
        <taxon>Bdellovibrionota</taxon>
        <taxon>Bacteriovoracia</taxon>
        <taxon>Bacteriovoracales</taxon>
        <taxon>Halobacteriovoraceae</taxon>
        <taxon>Halobacteriovorax</taxon>
    </lineage>
</organism>
<proteinExistence type="inferred from homology"/>
<gene>
    <name evidence="6" type="ORF">DAY19_12985</name>
</gene>
<keyword evidence="2" id="KW-0805">Transcription regulation</keyword>
<dbReference type="CDD" id="cd05466">
    <property type="entry name" value="PBP2_LTTR_substrate"/>
    <property type="match status" value="1"/>
</dbReference>
<dbReference type="Pfam" id="PF03466">
    <property type="entry name" value="LysR_substrate"/>
    <property type="match status" value="1"/>
</dbReference>
<evidence type="ECO:0000313" key="7">
    <source>
        <dbReference type="Proteomes" id="UP000443582"/>
    </source>
</evidence>
<accession>A0ABY0ID60</accession>
<evidence type="ECO:0000256" key="2">
    <source>
        <dbReference type="ARBA" id="ARBA00023015"/>
    </source>
</evidence>
<evidence type="ECO:0000256" key="4">
    <source>
        <dbReference type="ARBA" id="ARBA00023163"/>
    </source>
</evidence>
<dbReference type="PROSITE" id="PS50931">
    <property type="entry name" value="HTH_LYSR"/>
    <property type="match status" value="1"/>
</dbReference>
<sequence>MDYRYLKAFTLTAKYLSFSKAAAELKIAQSAVSRQVKLLEESMNEELIIRSSKKVILTKKAKDLLKSIEHFEVDVGEIFEKNQDKPIHIGILDGLLVNWFNPILAKYAQNYKRDIYVHVADSPALRRGIEDGVYDMIFSTDGFQSDLTSSLKLFEEKFVIISKEEINKKKLHEYTWIVFSELDHLYKLSKKAPAKKIVVSSLESIKALVKHGVGIAVVPDHTLSKNHKFHTEPITGLKNMNIYMTTLSYKNMPPFLKEFSKILQAN</sequence>
<evidence type="ECO:0000256" key="1">
    <source>
        <dbReference type="ARBA" id="ARBA00009437"/>
    </source>
</evidence>
<keyword evidence="3" id="KW-0238">DNA-binding</keyword>
<dbReference type="PANTHER" id="PTHR30126:SF40">
    <property type="entry name" value="HTH-TYPE TRANSCRIPTIONAL REGULATOR GLTR"/>
    <property type="match status" value="1"/>
</dbReference>
<dbReference type="RefSeq" id="WP_115363153.1">
    <property type="nucleotide sequence ID" value="NZ_QDKL01000003.1"/>
</dbReference>
<name>A0ABY0ID60_9BACT</name>
<dbReference type="InterPro" id="IPR005119">
    <property type="entry name" value="LysR_subst-bd"/>
</dbReference>